<protein>
    <submittedName>
        <fullName evidence="3">Heparinase II/III-like protein</fullName>
    </submittedName>
</protein>
<evidence type="ECO:0000313" key="4">
    <source>
        <dbReference type="Proteomes" id="UP000202922"/>
    </source>
</evidence>
<evidence type="ECO:0000256" key="1">
    <source>
        <dbReference type="ARBA" id="ARBA00004196"/>
    </source>
</evidence>
<feature type="domain" description="Heparinase II/III-like C-terminal" evidence="2">
    <location>
        <begin position="328"/>
        <end position="581"/>
    </location>
</feature>
<name>A0A238KTW1_9RHOB</name>
<dbReference type="Gene3D" id="2.70.98.70">
    <property type="match status" value="1"/>
</dbReference>
<accession>A0A238KTW1</accession>
<dbReference type="AlphaFoldDB" id="A0A238KTW1"/>
<dbReference type="Proteomes" id="UP000202922">
    <property type="component" value="Unassembled WGS sequence"/>
</dbReference>
<keyword evidence="4" id="KW-1185">Reference proteome</keyword>
<dbReference type="InterPro" id="IPR012480">
    <property type="entry name" value="Hepar_II_III_C"/>
</dbReference>
<evidence type="ECO:0000259" key="2">
    <source>
        <dbReference type="Pfam" id="PF07940"/>
    </source>
</evidence>
<proteinExistence type="predicted"/>
<dbReference type="GO" id="GO:0016829">
    <property type="term" value="F:lyase activity"/>
    <property type="evidence" value="ECO:0007669"/>
    <property type="project" value="InterPro"/>
</dbReference>
<comment type="subcellular location">
    <subcellularLocation>
        <location evidence="1">Cell envelope</location>
    </subcellularLocation>
</comment>
<dbReference type="Gene3D" id="1.50.10.100">
    <property type="entry name" value="Chondroitin AC/alginate lyase"/>
    <property type="match status" value="1"/>
</dbReference>
<evidence type="ECO:0000313" key="3">
    <source>
        <dbReference type="EMBL" id="SMX46245.1"/>
    </source>
</evidence>
<reference evidence="4" key="1">
    <citation type="submission" date="2017-05" db="EMBL/GenBank/DDBJ databases">
        <authorList>
            <person name="Rodrigo-Torres L."/>
            <person name="Arahal R. D."/>
            <person name="Lucena T."/>
        </authorList>
    </citation>
    <scope>NUCLEOTIDE SEQUENCE [LARGE SCALE GENOMIC DNA]</scope>
    <source>
        <strain evidence="4">CECT 8621</strain>
    </source>
</reference>
<dbReference type="Pfam" id="PF07940">
    <property type="entry name" value="Hepar_II_III_C"/>
    <property type="match status" value="1"/>
</dbReference>
<gene>
    <name evidence="3" type="ORF">COL8621_03023</name>
</gene>
<dbReference type="InterPro" id="IPR008929">
    <property type="entry name" value="Chondroitin_lyas"/>
</dbReference>
<dbReference type="EMBL" id="FXYE01000002">
    <property type="protein sequence ID" value="SMX46245.1"/>
    <property type="molecule type" value="Genomic_DNA"/>
</dbReference>
<organism evidence="3 4">
    <name type="scientific">Actibacterium lipolyticum</name>
    <dbReference type="NCBI Taxonomy" id="1524263"/>
    <lineage>
        <taxon>Bacteria</taxon>
        <taxon>Pseudomonadati</taxon>
        <taxon>Pseudomonadota</taxon>
        <taxon>Alphaproteobacteria</taxon>
        <taxon>Rhodobacterales</taxon>
        <taxon>Roseobacteraceae</taxon>
        <taxon>Actibacterium</taxon>
    </lineage>
</organism>
<dbReference type="GO" id="GO:0030313">
    <property type="term" value="C:cell envelope"/>
    <property type="evidence" value="ECO:0007669"/>
    <property type="project" value="UniProtKB-SubCell"/>
</dbReference>
<sequence>MYRRAKSRFNRHDRAVPDTMEGDALTESWPARGSRWMNRFHARLSTLAKPATAFNSQPDPLSIGSFARGRQLIGGNFLFAGFLVEAPDTVIWDLPMPSSGFEEALHGFVWLDDLAAVGDGAARKRAQDWTTLWIETHGRGRGPGWTPDLTARRIIRWINHAIFLLNGQDTEASEAYFRSLGQQTIFLSRRWKSAAPGLPRFEALTGLIYAGLSLTGMQRHVTTAAKALARECREQIDEAGGIPTRNPEELLEVFTLLNWAAAALSGAGQVTPKDHVQAIERIAPTLRALRHADGSLARFHGGGRGAEGRLDQALAASGVRASAGADLAMGYARLSEGRTTVIFDASAPPKPAVSHNAHASTLAFELTSGRRPVIVSCGSGASFGAEWRRAGRATQSHSVLAIDGCSSSRLGETRRLGNTTRELLADSPKEVVVERTGGSKGQSINGWLDGYARTHGLIHARQLDLSFDGRSLSGEDTLGAFSAPHRKAFDRAMDGVKLAGVPFSVRFHLHPDVDAALDMGGSAVSLALKSGEIWVFRHDGHADLRLDPSFYLEAGRLKPRESLQIVLSSRVLNYAAQINWTLAKAQDTPQGVRDLVQDEGPLPD</sequence>